<evidence type="ECO:0000259" key="1">
    <source>
        <dbReference type="Pfam" id="PF07238"/>
    </source>
</evidence>
<dbReference type="AlphaFoldDB" id="A0A486XY07"/>
<dbReference type="EMBL" id="CAAJGR010000034">
    <property type="protein sequence ID" value="VHO06699.1"/>
    <property type="molecule type" value="Genomic_DNA"/>
</dbReference>
<dbReference type="GO" id="GO:0035438">
    <property type="term" value="F:cyclic-di-GMP binding"/>
    <property type="evidence" value="ECO:0007669"/>
    <property type="project" value="InterPro"/>
</dbReference>
<feature type="domain" description="PilZ" evidence="1">
    <location>
        <begin position="502"/>
        <end position="582"/>
    </location>
</feature>
<dbReference type="Pfam" id="PF07238">
    <property type="entry name" value="PilZ"/>
    <property type="match status" value="2"/>
</dbReference>
<dbReference type="SUPFAM" id="SSF141371">
    <property type="entry name" value="PilZ domain-like"/>
    <property type="match status" value="1"/>
</dbReference>
<name>A0A486XY07_9GAMM</name>
<gene>
    <name evidence="2" type="ORF">BAL341_3711</name>
</gene>
<protein>
    <recommendedName>
        <fullName evidence="1">PilZ domain-containing protein</fullName>
    </recommendedName>
</protein>
<proteinExistence type="predicted"/>
<accession>A0A486XY07</accession>
<sequence length="837" mass="94995">MTAADLQEYIGVIDRMKSLLNSADFDQVFGLLTSELPKSKQFLLKMELKRMAQPCNFFIDLRGHVDAEVLPYEYMGKTHYMDKNAIKVFEQGLKQYGSYTLGLYEEVLNTENNFRVMHRKETAQRVKTALQQSPATAAEAENAATPHQYAQLIQFGNYAARQDERMNFAIEVDIEYKGRRINASTSDLSVSGCKVKLTKPVQIDSGDTIKLFFTGLEQEFMLGLADGVSYRLIESQSKSGNHYLRLQRLVSADADDKPFADFLQRFITGNKRRYKVNLDAVCQSALTKGYEQFYIPHSSTLPVFIAVKAGQPIPAFALTTEYSKAVWHYFLDEQHQAVLDSLLHVRLLKQLLQQGTEVKSTIIYSFTHAAKGKLFFYSASSAELAESEQLKQLFLGFGASKPSWRVFHCALQKTSADLAEMPVTLPEQSEKPAATHPAIVQQLIKDLRYVASLTDITSMDSTFWYQSYPVDAKQLKLLARFCHKKRPDIPACEAVAVQYVNLRSESRYLYKTAVQVKKSSADEEISGHSRDFSSKGLQLETILPVRFDKGDVVQLELPDMQKISNRYVLSNLPYEIMAISKSRTIMNLRAVEGDQPHNGRLFFQQLIQNNRAKLTAAEESPKYPGLAPALRNMYLSTQTNLALFIHRKGIRYEVNTLALSTYGHSLQMLLSAGTKDKTKIDLADMLRNNAASLQFAQQLKQMKRFDTARSYELFIARPAQTEVEPGALLCRYDYEFDNEQAKQQFVLDALQKGDVFCYKILLSRTGRPDTDYIAAEMSYISTYAIHKAKTLEEELWSVAGVIDIIDISEEIPWRYGATLNPVVQKQQQLQRVASQQQ</sequence>
<organism evidence="2">
    <name type="scientific">Rheinheimera sp. BAL341</name>
    <dbReference type="NCBI Taxonomy" id="1708203"/>
    <lineage>
        <taxon>Bacteria</taxon>
        <taxon>Pseudomonadati</taxon>
        <taxon>Pseudomonadota</taxon>
        <taxon>Gammaproteobacteria</taxon>
        <taxon>Chromatiales</taxon>
        <taxon>Chromatiaceae</taxon>
        <taxon>Rheinheimera</taxon>
    </lineage>
</organism>
<feature type="domain" description="PilZ" evidence="1">
    <location>
        <begin position="161"/>
        <end position="219"/>
    </location>
</feature>
<evidence type="ECO:0000313" key="2">
    <source>
        <dbReference type="EMBL" id="VHO06699.1"/>
    </source>
</evidence>
<dbReference type="Gene3D" id="2.40.10.220">
    <property type="entry name" value="predicted glycosyltransferase like domains"/>
    <property type="match status" value="1"/>
</dbReference>
<reference evidence="2" key="1">
    <citation type="submission" date="2019-04" db="EMBL/GenBank/DDBJ databases">
        <authorList>
            <person name="Brambilla D."/>
        </authorList>
    </citation>
    <scope>NUCLEOTIDE SEQUENCE</scope>
    <source>
        <strain evidence="2">BAL1</strain>
    </source>
</reference>
<dbReference type="InterPro" id="IPR009875">
    <property type="entry name" value="PilZ_domain"/>
</dbReference>